<dbReference type="InterPro" id="IPR050808">
    <property type="entry name" value="Phage_Integrase"/>
</dbReference>
<evidence type="ECO:0000256" key="5">
    <source>
        <dbReference type="SAM" id="MobiDB-lite"/>
    </source>
</evidence>
<comment type="caution">
    <text evidence="7">The sequence shown here is derived from an EMBL/GenBank/DDBJ whole genome shotgun (WGS) entry which is preliminary data.</text>
</comment>
<dbReference type="InterPro" id="IPR010998">
    <property type="entry name" value="Integrase_recombinase_N"/>
</dbReference>
<gene>
    <name evidence="7" type="ORF">L1785_13705</name>
</gene>
<evidence type="ECO:0000256" key="4">
    <source>
        <dbReference type="ARBA" id="ARBA00023172"/>
    </source>
</evidence>
<evidence type="ECO:0000256" key="1">
    <source>
        <dbReference type="ARBA" id="ARBA00008857"/>
    </source>
</evidence>
<feature type="domain" description="Tyr recombinase" evidence="6">
    <location>
        <begin position="193"/>
        <end position="400"/>
    </location>
</feature>
<accession>A0AA41QH78</accession>
<comment type="similarity">
    <text evidence="1">Belongs to the 'phage' integrase family.</text>
</comment>
<keyword evidence="4" id="KW-0233">DNA recombination</keyword>
<dbReference type="Proteomes" id="UP001165405">
    <property type="component" value="Unassembled WGS sequence"/>
</dbReference>
<dbReference type="InterPro" id="IPR011010">
    <property type="entry name" value="DNA_brk_join_enz"/>
</dbReference>
<dbReference type="Gene3D" id="1.10.150.130">
    <property type="match status" value="1"/>
</dbReference>
<dbReference type="GO" id="GO:0003677">
    <property type="term" value="F:DNA binding"/>
    <property type="evidence" value="ECO:0007669"/>
    <property type="project" value="UniProtKB-KW"/>
</dbReference>
<dbReference type="GO" id="GO:0006310">
    <property type="term" value="P:DNA recombination"/>
    <property type="evidence" value="ECO:0007669"/>
    <property type="project" value="UniProtKB-KW"/>
</dbReference>
<dbReference type="InterPro" id="IPR002104">
    <property type="entry name" value="Integrase_catalytic"/>
</dbReference>
<name>A0AA41QH78_9MICO</name>
<evidence type="ECO:0000256" key="2">
    <source>
        <dbReference type="ARBA" id="ARBA00022908"/>
    </source>
</evidence>
<dbReference type="EMBL" id="JAKGSG010000036">
    <property type="protein sequence ID" value="MCF4122034.1"/>
    <property type="molecule type" value="Genomic_DNA"/>
</dbReference>
<proteinExistence type="inferred from homology"/>
<dbReference type="PANTHER" id="PTHR30629:SF2">
    <property type="entry name" value="PROPHAGE INTEGRASE INTS-RELATED"/>
    <property type="match status" value="1"/>
</dbReference>
<dbReference type="Gene3D" id="1.10.443.10">
    <property type="entry name" value="Intergrase catalytic core"/>
    <property type="match status" value="1"/>
</dbReference>
<evidence type="ECO:0000313" key="8">
    <source>
        <dbReference type="Proteomes" id="UP001165405"/>
    </source>
</evidence>
<feature type="region of interest" description="Disordered" evidence="5">
    <location>
        <begin position="403"/>
        <end position="432"/>
    </location>
</feature>
<keyword evidence="2" id="KW-0229">DNA integration</keyword>
<evidence type="ECO:0000259" key="6">
    <source>
        <dbReference type="PROSITE" id="PS51898"/>
    </source>
</evidence>
<dbReference type="RefSeq" id="WP_236089831.1">
    <property type="nucleotide sequence ID" value="NZ_JAKGSG010000036.1"/>
</dbReference>
<reference evidence="7" key="1">
    <citation type="submission" date="2022-01" db="EMBL/GenBank/DDBJ databases">
        <title>Antribacter sp. nov., isolated from Guizhou of China.</title>
        <authorList>
            <person name="Chengliang C."/>
            <person name="Ya Z."/>
        </authorList>
    </citation>
    <scope>NUCLEOTIDE SEQUENCE</scope>
    <source>
        <strain evidence="7">KLBMP 9083</strain>
    </source>
</reference>
<dbReference type="PANTHER" id="PTHR30629">
    <property type="entry name" value="PROPHAGE INTEGRASE"/>
    <property type="match status" value="1"/>
</dbReference>
<feature type="compositionally biased region" description="Basic residues" evidence="5">
    <location>
        <begin position="423"/>
        <end position="432"/>
    </location>
</feature>
<organism evidence="7 8">
    <name type="scientific">Antribacter soli</name>
    <dbReference type="NCBI Taxonomy" id="2910976"/>
    <lineage>
        <taxon>Bacteria</taxon>
        <taxon>Bacillati</taxon>
        <taxon>Actinomycetota</taxon>
        <taxon>Actinomycetes</taxon>
        <taxon>Micrococcales</taxon>
        <taxon>Promicromonosporaceae</taxon>
        <taxon>Antribacter</taxon>
    </lineage>
</organism>
<keyword evidence="3" id="KW-0238">DNA-binding</keyword>
<dbReference type="InterPro" id="IPR013762">
    <property type="entry name" value="Integrase-like_cat_sf"/>
</dbReference>
<dbReference type="GO" id="GO:0015074">
    <property type="term" value="P:DNA integration"/>
    <property type="evidence" value="ECO:0007669"/>
    <property type="project" value="UniProtKB-KW"/>
</dbReference>
<sequence>MARPKLAPGSFGDISVKKASSGRQWQARVRYRDALGEYGTTSAVAPTKTAAEDKVKEKLDKLLGTTVVAAITTVSDLCSAWYNQVEAESEAFWSRPDAAERLGETPPRPQSLVHTKRAVGYVCAPDGGIGHLRLDEVTTLLLEQWLDGHKRIARSRAEEIRIALRGAFRSAVRLGILPTDPMAGVSPVRRHDPRPVALEAEELRTIRRILRDERSLKITRTTATNLDVLLVLLLGAALRVGEAAALRWGDLVLDSDSPSVSVTGTQVEVTGKGTYRQDVPKTDFSNRTILLPPAVVEALRSIQPERPKSSDWVFPTRNGTCWNTGNAGKILKATVATSNGALKPHRVTFHKLRSTAATAIAEAHSDHVASQVLGHKPKGVTQSHYVARREVAPDVREVLQTLVESSDPAPKKEPRHLVAPARRTSRRHLRVV</sequence>
<dbReference type="Pfam" id="PF00589">
    <property type="entry name" value="Phage_integrase"/>
    <property type="match status" value="1"/>
</dbReference>
<dbReference type="SUPFAM" id="SSF56349">
    <property type="entry name" value="DNA breaking-rejoining enzymes"/>
    <property type="match status" value="1"/>
</dbReference>
<evidence type="ECO:0000313" key="7">
    <source>
        <dbReference type="EMBL" id="MCF4122034.1"/>
    </source>
</evidence>
<dbReference type="AlphaFoldDB" id="A0AA41QH78"/>
<keyword evidence="8" id="KW-1185">Reference proteome</keyword>
<evidence type="ECO:0000256" key="3">
    <source>
        <dbReference type="ARBA" id="ARBA00023125"/>
    </source>
</evidence>
<dbReference type="PROSITE" id="PS51898">
    <property type="entry name" value="TYR_RECOMBINASE"/>
    <property type="match status" value="1"/>
</dbReference>
<protein>
    <submittedName>
        <fullName evidence="7">Tyrosine-type recombinase/integrase</fullName>
    </submittedName>
</protein>